<proteinExistence type="predicted"/>
<dbReference type="AlphaFoldDB" id="A0A1Q3EHE8"/>
<evidence type="ECO:0000313" key="2">
    <source>
        <dbReference type="EMBL" id="GAW06647.1"/>
    </source>
</evidence>
<comment type="caution">
    <text evidence="2">The sequence shown here is derived from an EMBL/GenBank/DDBJ whole genome shotgun (WGS) entry which is preliminary data.</text>
</comment>
<organism evidence="2 3">
    <name type="scientific">Lentinula edodes</name>
    <name type="common">Shiitake mushroom</name>
    <name type="synonym">Lentinus edodes</name>
    <dbReference type="NCBI Taxonomy" id="5353"/>
    <lineage>
        <taxon>Eukaryota</taxon>
        <taxon>Fungi</taxon>
        <taxon>Dikarya</taxon>
        <taxon>Basidiomycota</taxon>
        <taxon>Agaricomycotina</taxon>
        <taxon>Agaricomycetes</taxon>
        <taxon>Agaricomycetidae</taxon>
        <taxon>Agaricales</taxon>
        <taxon>Marasmiineae</taxon>
        <taxon>Omphalotaceae</taxon>
        <taxon>Lentinula</taxon>
    </lineage>
</organism>
<sequence>MVLSAAVPSPGSRADGPQLSSTNGATIEVTFSGDSADSKWTETTQNDAQVGVIKLLREARKKSLQSVKIKDVKFHGFVSGATNHHTFKVKFLEALNSLRRYKKERR</sequence>
<reference evidence="2 3" key="2">
    <citation type="submission" date="2017-02" db="EMBL/GenBank/DDBJ databases">
        <title>A genome survey and senescence transcriptome analysis in Lentinula edodes.</title>
        <authorList>
            <person name="Sakamoto Y."/>
            <person name="Nakade K."/>
            <person name="Sato S."/>
            <person name="Yoshida Y."/>
            <person name="Miyazaki K."/>
            <person name="Natsume S."/>
            <person name="Konno N."/>
        </authorList>
    </citation>
    <scope>NUCLEOTIDE SEQUENCE [LARGE SCALE GENOMIC DNA]</scope>
    <source>
        <strain evidence="2 3">NBRC 111202</strain>
    </source>
</reference>
<gene>
    <name evidence="2" type="ORF">LENED_008585</name>
</gene>
<evidence type="ECO:0000256" key="1">
    <source>
        <dbReference type="SAM" id="MobiDB-lite"/>
    </source>
</evidence>
<feature type="region of interest" description="Disordered" evidence="1">
    <location>
        <begin position="1"/>
        <end position="24"/>
    </location>
</feature>
<name>A0A1Q3EHE8_LENED</name>
<protein>
    <submittedName>
        <fullName evidence="2">Uncharacterized protein</fullName>
    </submittedName>
</protein>
<dbReference type="EMBL" id="BDGU01000337">
    <property type="protein sequence ID" value="GAW06647.1"/>
    <property type="molecule type" value="Genomic_DNA"/>
</dbReference>
<accession>A0A1Q3EHE8</accession>
<reference evidence="2 3" key="1">
    <citation type="submission" date="2016-08" db="EMBL/GenBank/DDBJ databases">
        <authorList>
            <consortium name="Lentinula edodes genome sequencing consortium"/>
            <person name="Sakamoto Y."/>
            <person name="Nakade K."/>
            <person name="Sato S."/>
            <person name="Yoshida Y."/>
            <person name="Miyazaki K."/>
            <person name="Natsume S."/>
            <person name="Konno N."/>
        </authorList>
    </citation>
    <scope>NUCLEOTIDE SEQUENCE [LARGE SCALE GENOMIC DNA]</scope>
    <source>
        <strain evidence="2 3">NBRC 111202</strain>
    </source>
</reference>
<evidence type="ECO:0000313" key="3">
    <source>
        <dbReference type="Proteomes" id="UP000188533"/>
    </source>
</evidence>
<keyword evidence="3" id="KW-1185">Reference proteome</keyword>
<dbReference type="Proteomes" id="UP000188533">
    <property type="component" value="Unassembled WGS sequence"/>
</dbReference>